<name>A0A815YVL9_9BILA</name>
<evidence type="ECO:0000313" key="2">
    <source>
        <dbReference type="Proteomes" id="UP000663889"/>
    </source>
</evidence>
<dbReference type="Proteomes" id="UP000663889">
    <property type="component" value="Unassembled WGS sequence"/>
</dbReference>
<accession>A0A815YVL9</accession>
<dbReference type="EMBL" id="CAJNOU010016184">
    <property type="protein sequence ID" value="CAF1574482.1"/>
    <property type="molecule type" value="Genomic_DNA"/>
</dbReference>
<reference evidence="1" key="1">
    <citation type="submission" date="2021-02" db="EMBL/GenBank/DDBJ databases">
        <authorList>
            <person name="Nowell W R."/>
        </authorList>
    </citation>
    <scope>NUCLEOTIDE SEQUENCE</scope>
</reference>
<proteinExistence type="predicted"/>
<feature type="non-terminal residue" evidence="1">
    <location>
        <position position="1"/>
    </location>
</feature>
<gene>
    <name evidence="1" type="ORF">SEV965_LOCUS39712</name>
</gene>
<comment type="caution">
    <text evidence="1">The sequence shown here is derived from an EMBL/GenBank/DDBJ whole genome shotgun (WGS) entry which is preliminary data.</text>
</comment>
<evidence type="ECO:0000313" key="1">
    <source>
        <dbReference type="EMBL" id="CAF1574482.1"/>
    </source>
</evidence>
<dbReference type="AlphaFoldDB" id="A0A815YVL9"/>
<organism evidence="1 2">
    <name type="scientific">Rotaria sordida</name>
    <dbReference type="NCBI Taxonomy" id="392033"/>
    <lineage>
        <taxon>Eukaryota</taxon>
        <taxon>Metazoa</taxon>
        <taxon>Spiralia</taxon>
        <taxon>Gnathifera</taxon>
        <taxon>Rotifera</taxon>
        <taxon>Eurotatoria</taxon>
        <taxon>Bdelloidea</taxon>
        <taxon>Philodinida</taxon>
        <taxon>Philodinidae</taxon>
        <taxon>Rotaria</taxon>
    </lineage>
</organism>
<sequence length="163" mass="19648">DITFRTDVIPSVIFAHWIIAFDDRSYQRITTFKKVPFDQHSVTLFVKEPFNILIIEYLNNSYLTVLREEFIPLDDISIDINIDNMCVNVSKLLNSTIFNYNYLHRIKYYQFPCVENLKLKCFYDEKHMCICDKNRYSNCFDYNHNMIYNCRGYNYCQNNGRCC</sequence>
<protein>
    <submittedName>
        <fullName evidence="1">Uncharacterized protein</fullName>
    </submittedName>
</protein>